<dbReference type="PANTHER" id="PTHR43335:SF4">
    <property type="entry name" value="ABC TRANSPORTER, ATP-BINDING PROTEIN"/>
    <property type="match status" value="1"/>
</dbReference>
<dbReference type="SUPFAM" id="SSF53474">
    <property type="entry name" value="alpha/beta-Hydrolases"/>
    <property type="match status" value="1"/>
</dbReference>
<feature type="transmembrane region" description="Helical" evidence="7">
    <location>
        <begin position="630"/>
        <end position="652"/>
    </location>
</feature>
<dbReference type="InterPro" id="IPR027417">
    <property type="entry name" value="P-loop_NTPase"/>
</dbReference>
<evidence type="ECO:0000256" key="1">
    <source>
        <dbReference type="ARBA" id="ARBA00005417"/>
    </source>
</evidence>
<dbReference type="PROSITE" id="PS50893">
    <property type="entry name" value="ABC_TRANSPORTER_2"/>
    <property type="match status" value="1"/>
</dbReference>
<keyword evidence="4 10" id="KW-0378">Hydrolase</keyword>
<feature type="compositionally biased region" description="Gly residues" evidence="6">
    <location>
        <begin position="505"/>
        <end position="528"/>
    </location>
</feature>
<dbReference type="InterPro" id="IPR017871">
    <property type="entry name" value="ABC_transporter-like_CS"/>
</dbReference>
<comment type="similarity">
    <text evidence="1">Belongs to the ABC transporter superfamily.</text>
</comment>
<dbReference type="SUPFAM" id="SSF52540">
    <property type="entry name" value="P-loop containing nucleoside triphosphate hydrolases"/>
    <property type="match status" value="1"/>
</dbReference>
<evidence type="ECO:0000259" key="9">
    <source>
        <dbReference type="PROSITE" id="PS50893"/>
    </source>
</evidence>
<feature type="chain" id="PRO_5045077347" evidence="8">
    <location>
        <begin position="38"/>
        <end position="988"/>
    </location>
</feature>
<evidence type="ECO:0000256" key="4">
    <source>
        <dbReference type="ARBA" id="ARBA00022801"/>
    </source>
</evidence>
<dbReference type="InterPro" id="IPR000383">
    <property type="entry name" value="Xaa-Pro-like_dom"/>
</dbReference>
<dbReference type="Gene3D" id="3.40.50.1820">
    <property type="entry name" value="alpha/beta hydrolase"/>
    <property type="match status" value="1"/>
</dbReference>
<evidence type="ECO:0000256" key="2">
    <source>
        <dbReference type="ARBA" id="ARBA00022448"/>
    </source>
</evidence>
<evidence type="ECO:0000256" key="3">
    <source>
        <dbReference type="ARBA" id="ARBA00022741"/>
    </source>
</evidence>
<feature type="compositionally biased region" description="Low complexity" evidence="6">
    <location>
        <begin position="494"/>
        <end position="504"/>
    </location>
</feature>
<keyword evidence="2" id="KW-0813">Transport</keyword>
<evidence type="ECO:0000313" key="10">
    <source>
        <dbReference type="EMBL" id="GAA3631458.1"/>
    </source>
</evidence>
<evidence type="ECO:0000256" key="6">
    <source>
        <dbReference type="SAM" id="MobiDB-lite"/>
    </source>
</evidence>
<keyword evidence="8" id="KW-0732">Signal</keyword>
<dbReference type="Gene3D" id="2.60.120.260">
    <property type="entry name" value="Galactose-binding domain-like"/>
    <property type="match status" value="1"/>
</dbReference>
<evidence type="ECO:0000256" key="7">
    <source>
        <dbReference type="SAM" id="Phobius"/>
    </source>
</evidence>
<dbReference type="PROSITE" id="PS51257">
    <property type="entry name" value="PROKAR_LIPOPROTEIN"/>
    <property type="match status" value="1"/>
</dbReference>
<dbReference type="InterPro" id="IPR013736">
    <property type="entry name" value="Xaa-Pro_dipept_C"/>
</dbReference>
<organism evidence="10 11">
    <name type="scientific">Microlunatus ginsengisoli</name>
    <dbReference type="NCBI Taxonomy" id="363863"/>
    <lineage>
        <taxon>Bacteria</taxon>
        <taxon>Bacillati</taxon>
        <taxon>Actinomycetota</taxon>
        <taxon>Actinomycetes</taxon>
        <taxon>Propionibacteriales</taxon>
        <taxon>Propionibacteriaceae</taxon>
        <taxon>Microlunatus</taxon>
    </lineage>
</organism>
<feature type="domain" description="ABC transporter" evidence="9">
    <location>
        <begin position="668"/>
        <end position="904"/>
    </location>
</feature>
<dbReference type="PANTHER" id="PTHR43335">
    <property type="entry name" value="ABC TRANSPORTER, ATP-BINDING PROTEIN"/>
    <property type="match status" value="1"/>
</dbReference>
<keyword evidence="3" id="KW-0547">Nucleotide-binding</keyword>
<feature type="signal peptide" evidence="8">
    <location>
        <begin position="1"/>
        <end position="37"/>
    </location>
</feature>
<dbReference type="InterPro" id="IPR003593">
    <property type="entry name" value="AAA+_ATPase"/>
</dbReference>
<accession>A0ABP7AG77</accession>
<name>A0ABP7AG77_9ACTN</name>
<feature type="region of interest" description="Disordered" evidence="6">
    <location>
        <begin position="494"/>
        <end position="538"/>
    </location>
</feature>
<dbReference type="InterPro" id="IPR003439">
    <property type="entry name" value="ABC_transporter-like_ATP-bd"/>
</dbReference>
<dbReference type="PROSITE" id="PS00211">
    <property type="entry name" value="ABC_TRANSPORTER_1"/>
    <property type="match status" value="1"/>
</dbReference>
<reference evidence="11" key="1">
    <citation type="journal article" date="2019" name="Int. J. Syst. Evol. Microbiol.">
        <title>The Global Catalogue of Microorganisms (GCM) 10K type strain sequencing project: providing services to taxonomists for standard genome sequencing and annotation.</title>
        <authorList>
            <consortium name="The Broad Institute Genomics Platform"/>
            <consortium name="The Broad Institute Genome Sequencing Center for Infectious Disease"/>
            <person name="Wu L."/>
            <person name="Ma J."/>
        </authorList>
    </citation>
    <scope>NUCLEOTIDE SEQUENCE [LARGE SCALE GENOMIC DNA]</scope>
    <source>
        <strain evidence="11">JCM 16929</strain>
    </source>
</reference>
<dbReference type="Pfam" id="PF08530">
    <property type="entry name" value="PepX_C"/>
    <property type="match status" value="1"/>
</dbReference>
<evidence type="ECO:0000256" key="5">
    <source>
        <dbReference type="ARBA" id="ARBA00022840"/>
    </source>
</evidence>
<keyword evidence="7" id="KW-0812">Transmembrane</keyword>
<protein>
    <submittedName>
        <fullName evidence="10">Alpha/beta fold hydrolase</fullName>
    </submittedName>
</protein>
<dbReference type="SUPFAM" id="SSF49785">
    <property type="entry name" value="Galactose-binding domain-like"/>
    <property type="match status" value="1"/>
</dbReference>
<sequence>MSRLRANRLRANRLRPLLATLGAIACLLAGPVAPAVADTPVTETATRVATVPEPDGAPVSLDVSLFTTDPAQPRPAIVLAHGFGGSKNDSRGPAETLARDGYTVITYTARGFGRSGGRIHLDDPAYEGADTTTLVDFAAGRAEVEKTGPDDPVIGFAGASYGGAATFLAAALDKRVDAIVPAFTYHSLTQSLFPQYATSSGTPTSLAGFTPIDEAGVFKQRWSALLFGGGGGSAGQVCGRFDRSLCAGYLATAQSGRPSPALLSLLGRSDLGPQLSRITAPTLIIAGLQDTLFPLDQADANLLGLPAGTTASMSWVNGGHDAAISFDDLMPQLQAWFASYLKHQPVPSGAAGSQVVASPFSLVIPQTSLVGDVGDRRNRRAWTAPVYPGRAGAAVPTRTVPIAGRAQQIVSPPGGTPASLTSLPGTGSVLATASSIAGYALGVLPNQSATFTGEPLTEPLSLVGSGRVRLSVTSSAASATLFVSVWDLGPDLAAGPSASSSTAGDSGGPGSGGPGADGSGSGGAGDGTRQGSAARATPGSAVLPGLAVSPVQLSGLTPGTPTQVEVALPAVSHQVPVGHRLQLVVSSTDQAYAVPSRAATYRIGLAGPAELTLPVVDAAQVGAGTLDVPLPLVIVVGALMLAAGTAALVFWLRQRAARPREDLRDVPLVVQDLVKTYGLRRFGRRGRGLKAVNGVSFEARPGQVVGLLGPNGAGKTTVLRMLVGLIRPDSGSVYVGGEPVHAGADVLGSVGAFIEGPGFLPHLSGMENLRAYWAATGRPIEEAGLEQALAIAGLDHAIDRKVRGYSQGMRQRLGIAQAMLGRPELLLLDEPTNGLDPPQIKAMRTVLHDYAATGRTVVVSSHLLAEVQQTCTHVVVMHKGKVILTGSMAELTATDDVTVLGLSSEADRGRALELLAGMGMETTVDVGLGDRDGLIRCHGPVPRPDLVAALVGAGIGVDFVDGHRQLEEVFMTLVGPDGITEPGADADD</sequence>
<dbReference type="EMBL" id="BAABAB010000028">
    <property type="protein sequence ID" value="GAA3631458.1"/>
    <property type="molecule type" value="Genomic_DNA"/>
</dbReference>
<dbReference type="Gene3D" id="3.40.50.300">
    <property type="entry name" value="P-loop containing nucleotide triphosphate hydrolases"/>
    <property type="match status" value="1"/>
</dbReference>
<keyword evidence="11" id="KW-1185">Reference proteome</keyword>
<dbReference type="InterPro" id="IPR029058">
    <property type="entry name" value="AB_hydrolase_fold"/>
</dbReference>
<keyword evidence="5" id="KW-0067">ATP-binding</keyword>
<dbReference type="SMART" id="SM00939">
    <property type="entry name" value="PepX_C"/>
    <property type="match status" value="1"/>
</dbReference>
<dbReference type="RefSeq" id="WP_344807418.1">
    <property type="nucleotide sequence ID" value="NZ_BAABAB010000028.1"/>
</dbReference>
<dbReference type="InterPro" id="IPR008979">
    <property type="entry name" value="Galactose-bd-like_sf"/>
</dbReference>
<dbReference type="GO" id="GO:0016787">
    <property type="term" value="F:hydrolase activity"/>
    <property type="evidence" value="ECO:0007669"/>
    <property type="project" value="UniProtKB-KW"/>
</dbReference>
<comment type="caution">
    <text evidence="10">The sequence shown here is derived from an EMBL/GenBank/DDBJ whole genome shotgun (WGS) entry which is preliminary data.</text>
</comment>
<gene>
    <name evidence="10" type="ORF">GCM10022236_37550</name>
</gene>
<dbReference type="Proteomes" id="UP001501490">
    <property type="component" value="Unassembled WGS sequence"/>
</dbReference>
<dbReference type="SMART" id="SM00382">
    <property type="entry name" value="AAA"/>
    <property type="match status" value="1"/>
</dbReference>
<dbReference type="Pfam" id="PF00005">
    <property type="entry name" value="ABC_tran"/>
    <property type="match status" value="1"/>
</dbReference>
<proteinExistence type="inferred from homology"/>
<dbReference type="Pfam" id="PF02129">
    <property type="entry name" value="Peptidase_S15"/>
    <property type="match status" value="1"/>
</dbReference>
<evidence type="ECO:0000313" key="11">
    <source>
        <dbReference type="Proteomes" id="UP001501490"/>
    </source>
</evidence>
<evidence type="ECO:0000256" key="8">
    <source>
        <dbReference type="SAM" id="SignalP"/>
    </source>
</evidence>
<keyword evidence="7" id="KW-1133">Transmembrane helix</keyword>
<keyword evidence="7" id="KW-0472">Membrane</keyword>